<evidence type="ECO:0000313" key="3">
    <source>
        <dbReference type="Proteomes" id="UP000688137"/>
    </source>
</evidence>
<keyword evidence="1" id="KW-0175">Coiled coil</keyword>
<gene>
    <name evidence="2" type="ORF">PPRIM_AZ9-3.1.T0230239</name>
</gene>
<evidence type="ECO:0000256" key="1">
    <source>
        <dbReference type="SAM" id="Coils"/>
    </source>
</evidence>
<sequence>MYYPSSTTYTTQSYRKFKKQEDRVENTNAIQDYHLQRTLKQVEQLQRDLEQAKMEEQNSQKQRRQAEEKLYHFQLKYDDMNKECMNLREKIAKAEGDRQVIRAQGEGEVKALNVQINYLEKQISELKLENEKLKRENEQLHYQVLDAKNLSKKPIQNIPQNTQQQQQQQRPQSYY</sequence>
<comment type="caution">
    <text evidence="2">The sequence shown here is derived from an EMBL/GenBank/DDBJ whole genome shotgun (WGS) entry which is preliminary data.</text>
</comment>
<proteinExistence type="predicted"/>
<organism evidence="2 3">
    <name type="scientific">Paramecium primaurelia</name>
    <dbReference type="NCBI Taxonomy" id="5886"/>
    <lineage>
        <taxon>Eukaryota</taxon>
        <taxon>Sar</taxon>
        <taxon>Alveolata</taxon>
        <taxon>Ciliophora</taxon>
        <taxon>Intramacronucleata</taxon>
        <taxon>Oligohymenophorea</taxon>
        <taxon>Peniculida</taxon>
        <taxon>Parameciidae</taxon>
        <taxon>Paramecium</taxon>
    </lineage>
</organism>
<protein>
    <submittedName>
        <fullName evidence="2">Uncharacterized protein</fullName>
    </submittedName>
</protein>
<dbReference type="AlphaFoldDB" id="A0A8S1KX41"/>
<dbReference type="Proteomes" id="UP000688137">
    <property type="component" value="Unassembled WGS sequence"/>
</dbReference>
<keyword evidence="3" id="KW-1185">Reference proteome</keyword>
<accession>A0A8S1KX41</accession>
<dbReference type="EMBL" id="CAJJDM010000021">
    <property type="protein sequence ID" value="CAD8055554.1"/>
    <property type="molecule type" value="Genomic_DNA"/>
</dbReference>
<evidence type="ECO:0000313" key="2">
    <source>
        <dbReference type="EMBL" id="CAD8055554.1"/>
    </source>
</evidence>
<feature type="coiled-coil region" evidence="1">
    <location>
        <begin position="35"/>
        <end position="150"/>
    </location>
</feature>
<reference evidence="2" key="1">
    <citation type="submission" date="2021-01" db="EMBL/GenBank/DDBJ databases">
        <authorList>
            <consortium name="Genoscope - CEA"/>
            <person name="William W."/>
        </authorList>
    </citation>
    <scope>NUCLEOTIDE SEQUENCE</scope>
</reference>
<name>A0A8S1KX41_PARPR</name>